<dbReference type="Proteomes" id="UP000181917">
    <property type="component" value="Unassembled WGS sequence"/>
</dbReference>
<evidence type="ECO:0000313" key="3">
    <source>
        <dbReference type="EMBL" id="SDQ35093.1"/>
    </source>
</evidence>
<dbReference type="EMBL" id="FNKH01000002">
    <property type="protein sequence ID" value="SDQ35093.1"/>
    <property type="molecule type" value="Genomic_DNA"/>
</dbReference>
<gene>
    <name evidence="3" type="ORF">SAMN04489742_0770</name>
</gene>
<evidence type="ECO:0000256" key="2">
    <source>
        <dbReference type="SAM" id="Phobius"/>
    </source>
</evidence>
<keyword evidence="2" id="KW-0812">Transmembrane</keyword>
<reference evidence="3 4" key="1">
    <citation type="submission" date="2016-10" db="EMBL/GenBank/DDBJ databases">
        <authorList>
            <person name="de Groot N.N."/>
        </authorList>
    </citation>
    <scope>NUCLEOTIDE SEQUENCE [LARGE SCALE GENOMIC DNA]</scope>
    <source>
        <strain evidence="3 4">DSM 20117</strain>
    </source>
</reference>
<proteinExistence type="predicted"/>
<keyword evidence="2" id="KW-0472">Membrane</keyword>
<sequence length="85" mass="9109">MLPLQTVEPADSSNVWIGLAVVLIVVVAALAFWLVPPFRTPRTRSAREQAAVREAEAPGGGMRDTHLEHNNNAHRGQIFGPGSGV</sequence>
<dbReference type="STRING" id="37928.SAMN04489742_0770"/>
<keyword evidence="2" id="KW-1133">Transmembrane helix</keyword>
<accession>A0A1H1A600</accession>
<evidence type="ECO:0000313" key="4">
    <source>
        <dbReference type="Proteomes" id="UP000181917"/>
    </source>
</evidence>
<feature type="region of interest" description="Disordered" evidence="1">
    <location>
        <begin position="44"/>
        <end position="85"/>
    </location>
</feature>
<organism evidence="3 4">
    <name type="scientific">Crystallibacter crystallopoietes</name>
    <dbReference type="NCBI Taxonomy" id="37928"/>
    <lineage>
        <taxon>Bacteria</taxon>
        <taxon>Bacillati</taxon>
        <taxon>Actinomycetota</taxon>
        <taxon>Actinomycetes</taxon>
        <taxon>Micrococcales</taxon>
        <taxon>Micrococcaceae</taxon>
        <taxon>Crystallibacter</taxon>
    </lineage>
</organism>
<feature type="compositionally biased region" description="Basic and acidic residues" evidence="1">
    <location>
        <begin position="45"/>
        <end position="56"/>
    </location>
</feature>
<feature type="transmembrane region" description="Helical" evidence="2">
    <location>
        <begin position="15"/>
        <end position="35"/>
    </location>
</feature>
<dbReference type="AlphaFoldDB" id="A0A1H1A600"/>
<dbReference type="RefSeq" id="WP_139186734.1">
    <property type="nucleotide sequence ID" value="NZ_CP018863.1"/>
</dbReference>
<evidence type="ECO:0000256" key="1">
    <source>
        <dbReference type="SAM" id="MobiDB-lite"/>
    </source>
</evidence>
<keyword evidence="4" id="KW-1185">Reference proteome</keyword>
<protein>
    <submittedName>
        <fullName evidence="3">Uncharacterized protein</fullName>
    </submittedName>
</protein>
<name>A0A1H1A600_9MICC</name>